<keyword evidence="2" id="KW-0732">Signal</keyword>
<gene>
    <name evidence="3" type="ORF">HYX28_06270</name>
</gene>
<feature type="signal peptide" evidence="2">
    <location>
        <begin position="1"/>
        <end position="20"/>
    </location>
</feature>
<feature type="chain" id="PRO_5037279170" evidence="2">
    <location>
        <begin position="21"/>
        <end position="297"/>
    </location>
</feature>
<evidence type="ECO:0000313" key="3">
    <source>
        <dbReference type="EMBL" id="MBI2678368.1"/>
    </source>
</evidence>
<reference evidence="3" key="1">
    <citation type="submission" date="2020-07" db="EMBL/GenBank/DDBJ databases">
        <title>Huge and variable diversity of episymbiotic CPR bacteria and DPANN archaea in groundwater ecosystems.</title>
        <authorList>
            <person name="He C.Y."/>
            <person name="Keren R."/>
            <person name="Whittaker M."/>
            <person name="Farag I.F."/>
            <person name="Doudna J."/>
            <person name="Cate J.H.D."/>
            <person name="Banfield J.F."/>
        </authorList>
    </citation>
    <scope>NUCLEOTIDE SEQUENCE</scope>
    <source>
        <strain evidence="3">NC_groundwater_580_Pr5_B-0.1um_64_19</strain>
    </source>
</reference>
<accession>A0A932A7X5</accession>
<dbReference type="Proteomes" id="UP000779809">
    <property type="component" value="Unassembled WGS sequence"/>
</dbReference>
<dbReference type="EMBL" id="JACPNR010000007">
    <property type="protein sequence ID" value="MBI2678368.1"/>
    <property type="molecule type" value="Genomic_DNA"/>
</dbReference>
<protein>
    <submittedName>
        <fullName evidence="3">Uncharacterized protein</fullName>
    </submittedName>
</protein>
<evidence type="ECO:0000256" key="2">
    <source>
        <dbReference type="SAM" id="SignalP"/>
    </source>
</evidence>
<evidence type="ECO:0000313" key="4">
    <source>
        <dbReference type="Proteomes" id="UP000779809"/>
    </source>
</evidence>
<feature type="region of interest" description="Disordered" evidence="1">
    <location>
        <begin position="123"/>
        <end position="162"/>
    </location>
</feature>
<proteinExistence type="predicted"/>
<sequence length="297" mass="33325">MRKLATVVILCAFLVASAAAQSSLQNAFLGREVELKLDMPATQQGVDLNFSSGQPLDWRTYSQRLKQFGVAIRKGDTPTVTSLVVKKDRIEFQLDGGGYGTFWDDTSGVSARMIGKSNYERQLENDLSRETDPRRRDQLRRELDRERSRREREQFAENSRAAVANQIKQQEIAGKRLQGGSRFNLRWTGRIPESDLTPEAIMQRLEPWVSFSGTRNSPNVFAPNTPPPAPNSNSAVQLQRGMKMAAVEAMLGRGQLLTENTSGDGLRSSEYRYVTTDNLVDVTYVEGVLVRYSISSR</sequence>
<dbReference type="AlphaFoldDB" id="A0A932A7X5"/>
<evidence type="ECO:0000256" key="1">
    <source>
        <dbReference type="SAM" id="MobiDB-lite"/>
    </source>
</evidence>
<organism evidence="3 4">
    <name type="scientific">Candidatus Korobacter versatilis</name>
    <dbReference type="NCBI Taxonomy" id="658062"/>
    <lineage>
        <taxon>Bacteria</taxon>
        <taxon>Pseudomonadati</taxon>
        <taxon>Acidobacteriota</taxon>
        <taxon>Terriglobia</taxon>
        <taxon>Terriglobales</taxon>
        <taxon>Candidatus Korobacteraceae</taxon>
        <taxon>Candidatus Korobacter</taxon>
    </lineage>
</organism>
<name>A0A932A7X5_9BACT</name>
<feature type="compositionally biased region" description="Basic and acidic residues" evidence="1">
    <location>
        <begin position="123"/>
        <end position="155"/>
    </location>
</feature>
<comment type="caution">
    <text evidence="3">The sequence shown here is derived from an EMBL/GenBank/DDBJ whole genome shotgun (WGS) entry which is preliminary data.</text>
</comment>